<dbReference type="HOGENOM" id="CLU_2179118_0_0_6"/>
<reference evidence="1 2" key="1">
    <citation type="journal article" date="2008" name="J. Bacteriol.">
        <title>Insights into plant cell wall degradation from the genome sequence of the soil bacterium Cellvibrio japonicus.</title>
        <authorList>
            <person name="Deboy R.T."/>
            <person name="Mongodin E.F."/>
            <person name="Fouts D.E."/>
            <person name="Tailford L.E."/>
            <person name="Khouri H."/>
            <person name="Emerson J.B."/>
            <person name="Mohamoud Y."/>
            <person name="Watkins K."/>
            <person name="Henrissat B."/>
            <person name="Gilbert H.J."/>
            <person name="Nelson K.E."/>
        </authorList>
    </citation>
    <scope>NUCLEOTIDE SEQUENCE [LARGE SCALE GENOMIC DNA]</scope>
    <source>
        <strain evidence="1 2">Ueda107</strain>
    </source>
</reference>
<dbReference type="EMBL" id="CP000934">
    <property type="protein sequence ID" value="ACE83281.1"/>
    <property type="molecule type" value="Genomic_DNA"/>
</dbReference>
<name>B3PHX6_CELJU</name>
<dbReference type="KEGG" id="cja:CJA_3719"/>
<dbReference type="Proteomes" id="UP000001036">
    <property type="component" value="Chromosome"/>
</dbReference>
<keyword evidence="2" id="KW-1185">Reference proteome</keyword>
<evidence type="ECO:0000313" key="1">
    <source>
        <dbReference type="EMBL" id="ACE83281.1"/>
    </source>
</evidence>
<protein>
    <submittedName>
        <fullName evidence="1">Uncharacterized protein</fullName>
    </submittedName>
</protein>
<sequence>MWGNDYLYRNLPCGVARVLACARSGRCVLPMDKPSVRNREPLNHRWIRLCDDYVNLEAQCALLCDLLNTMCLRDTPLDPPSRRGVEIFTGQLKHQAAQIKRQLYQIRLE</sequence>
<evidence type="ECO:0000313" key="2">
    <source>
        <dbReference type="Proteomes" id="UP000001036"/>
    </source>
</evidence>
<dbReference type="STRING" id="498211.CJA_3719"/>
<accession>B3PHX6</accession>
<organism evidence="1 2">
    <name type="scientific">Cellvibrio japonicus (strain Ueda107)</name>
    <name type="common">Pseudomonas fluorescens subsp. cellulosa</name>
    <dbReference type="NCBI Taxonomy" id="498211"/>
    <lineage>
        <taxon>Bacteria</taxon>
        <taxon>Pseudomonadati</taxon>
        <taxon>Pseudomonadota</taxon>
        <taxon>Gammaproteobacteria</taxon>
        <taxon>Cellvibrionales</taxon>
        <taxon>Cellvibrionaceae</taxon>
        <taxon>Cellvibrio</taxon>
    </lineage>
</organism>
<gene>
    <name evidence="1" type="ordered locus">CJA_3719</name>
</gene>
<dbReference type="eggNOG" id="ENOG5031V2E">
    <property type="taxonomic scope" value="Bacteria"/>
</dbReference>
<proteinExistence type="predicted"/>
<dbReference type="AlphaFoldDB" id="B3PHX6"/>